<dbReference type="Proteomes" id="UP001642409">
    <property type="component" value="Unassembled WGS sequence"/>
</dbReference>
<reference evidence="4 5" key="1">
    <citation type="submission" date="2024-07" db="EMBL/GenBank/DDBJ databases">
        <authorList>
            <person name="Akdeniz Z."/>
        </authorList>
    </citation>
    <scope>NUCLEOTIDE SEQUENCE [LARGE SCALE GENOMIC DNA]</scope>
</reference>
<evidence type="ECO:0000313" key="4">
    <source>
        <dbReference type="EMBL" id="CAL6057885.1"/>
    </source>
</evidence>
<evidence type="ECO:0000256" key="1">
    <source>
        <dbReference type="ARBA" id="ARBA00022741"/>
    </source>
</evidence>
<dbReference type="InterPro" id="IPR042099">
    <property type="entry name" value="ANL_N_sf"/>
</dbReference>
<dbReference type="PANTHER" id="PTHR43272:SF33">
    <property type="entry name" value="AMP-BINDING DOMAIN-CONTAINING PROTEIN-RELATED"/>
    <property type="match status" value="1"/>
</dbReference>
<evidence type="ECO:0000259" key="3">
    <source>
        <dbReference type="Pfam" id="PF00501"/>
    </source>
</evidence>
<comment type="caution">
    <text evidence="4">The sequence shown here is derived from an EMBL/GenBank/DDBJ whole genome shotgun (WGS) entry which is preliminary data.</text>
</comment>
<proteinExistence type="predicted"/>
<evidence type="ECO:0000313" key="5">
    <source>
        <dbReference type="Proteomes" id="UP001642409"/>
    </source>
</evidence>
<dbReference type="InterPro" id="IPR020845">
    <property type="entry name" value="AMP-binding_CS"/>
</dbReference>
<sequence length="806" mass="91829">MQTFDCSFNAPTLTVPESRSTFPKSLRTTSSCHPNRRFLGTREFFLNGRRGAYEWYSYQDIDRMSCLLSQGLTEIGLKRGDRAGIISQNRTEWTVVDLACSISGIVLVPIYDTQSAEDIQYVCQDAELKICFSSLDMLDKIKAVHGMFETVVVFDDRVDDRAIIQQLDQKLIPTNICFQPRCQEIFDEFDKEEGIYDPAPSNKTYPKLNDGYSNQICRLQRNQSGFFKYKLDDQWVTMLTKSKQQIDTSFISYTFWKLIQIGYEKFFSQEFNQLSYPYTVIPVDVHVTKPDSLLSLVYTSGTTGKPKGVMLTQENVIWTGFSLNQQRFIKEYTPINSLGQSMRDRQDFMLSYLPLAHIYMRLLQGVQIINGGGMGYIHGSVSTLFEDIKELRATIFILVPRIVQKIYDGITSKIEKQSALKQKIFQLAFNNRLKTFKKYQQAQNNQLLVEYNENQNSEPVVNCKQKRMRTAKLFDPIFKQFPEMLGGRCRIFVSASAPLAQAHGEFVAACFNMHTLEAYGMTETGGHGTAQEIDTLTYGAIGKGVDNNTQIRIMSIPEMGYTVNDERIVKIGKQQQKAVCPRGELMIKGPSVFKGYFKDQIKTDESFIDGYFATGDIAEFNPITKEISIIDRKRGIVKLSQGEFISVSHIEDVISKSKFVESVFLYANRFHSFTLAIVVPNEQYLCQKGFNKDENISRSQLAIKMLTEDVKMICKEYQLKSFEIPKVVIIESEPWTPENGLLTPGLKIKRPACKAKYEALMLQIIHKLNKCPGNVLDKQIEQVIQALDESPNVSDNDSVSCTSGVR</sequence>
<feature type="domain" description="AMP-dependent synthetase/ligase" evidence="3">
    <location>
        <begin position="42"/>
        <end position="597"/>
    </location>
</feature>
<dbReference type="SUPFAM" id="SSF56801">
    <property type="entry name" value="Acetyl-CoA synthetase-like"/>
    <property type="match status" value="1"/>
</dbReference>
<dbReference type="Pfam" id="PF00501">
    <property type="entry name" value="AMP-binding"/>
    <property type="match status" value="1"/>
</dbReference>
<dbReference type="GO" id="GO:0016874">
    <property type="term" value="F:ligase activity"/>
    <property type="evidence" value="ECO:0007669"/>
    <property type="project" value="UniProtKB-KW"/>
</dbReference>
<dbReference type="EMBL" id="CAXDID020000216">
    <property type="protein sequence ID" value="CAL6057885.1"/>
    <property type="molecule type" value="Genomic_DNA"/>
</dbReference>
<keyword evidence="1" id="KW-0547">Nucleotide-binding</keyword>
<evidence type="ECO:0000256" key="2">
    <source>
        <dbReference type="ARBA" id="ARBA00022840"/>
    </source>
</evidence>
<dbReference type="PROSITE" id="PS00455">
    <property type="entry name" value="AMP_BINDING"/>
    <property type="match status" value="1"/>
</dbReference>
<name>A0ABP1KB21_9EUKA</name>
<protein>
    <submittedName>
        <fullName evidence="4">Long_chain fatty acid CoA ligase</fullName>
    </submittedName>
</protein>
<dbReference type="InterPro" id="IPR000873">
    <property type="entry name" value="AMP-dep_synth/lig_dom"/>
</dbReference>
<keyword evidence="2" id="KW-0067">ATP-binding</keyword>
<dbReference type="PANTHER" id="PTHR43272">
    <property type="entry name" value="LONG-CHAIN-FATTY-ACID--COA LIGASE"/>
    <property type="match status" value="1"/>
</dbReference>
<keyword evidence="5" id="KW-1185">Reference proteome</keyword>
<gene>
    <name evidence="4" type="ORF">HINF_LOCUS47775</name>
</gene>
<organism evidence="4 5">
    <name type="scientific">Hexamita inflata</name>
    <dbReference type="NCBI Taxonomy" id="28002"/>
    <lineage>
        <taxon>Eukaryota</taxon>
        <taxon>Metamonada</taxon>
        <taxon>Diplomonadida</taxon>
        <taxon>Hexamitidae</taxon>
        <taxon>Hexamitinae</taxon>
        <taxon>Hexamita</taxon>
    </lineage>
</organism>
<dbReference type="Gene3D" id="3.40.50.12780">
    <property type="entry name" value="N-terminal domain of ligase-like"/>
    <property type="match status" value="2"/>
</dbReference>
<keyword evidence="4" id="KW-0436">Ligase</keyword>
<accession>A0ABP1KB21</accession>